<dbReference type="OrthoDB" id="9812790at2"/>
<dbReference type="PANTHER" id="PTHR15892">
    <property type="entry name" value="MITOCHONDRIAL RIBOSOMAL PROTEIN L30"/>
    <property type="match status" value="1"/>
</dbReference>
<evidence type="ECO:0000256" key="2">
    <source>
        <dbReference type="ARBA" id="ARBA00011838"/>
    </source>
</evidence>
<reference evidence="8" key="3">
    <citation type="submission" date="2016-10" db="EMBL/GenBank/DDBJ databases">
        <authorList>
            <person name="See-Too W.S."/>
        </authorList>
    </citation>
    <scope>NUCLEOTIDE SEQUENCE</scope>
    <source>
        <strain evidence="8">DSM 14505</strain>
    </source>
</reference>
<evidence type="ECO:0000256" key="4">
    <source>
        <dbReference type="ARBA" id="ARBA00023274"/>
    </source>
</evidence>
<organism evidence="9 10">
    <name type="scientific">Planococcus antarcticus DSM 14505</name>
    <dbReference type="NCBI Taxonomy" id="1185653"/>
    <lineage>
        <taxon>Bacteria</taxon>
        <taxon>Bacillati</taxon>
        <taxon>Bacillota</taxon>
        <taxon>Bacilli</taxon>
        <taxon>Bacillales</taxon>
        <taxon>Caryophanaceae</taxon>
        <taxon>Planococcus</taxon>
    </lineage>
</organism>
<evidence type="ECO:0000313" key="11">
    <source>
        <dbReference type="Proteomes" id="UP000092661"/>
    </source>
</evidence>
<dbReference type="EMBL" id="CP016534">
    <property type="protein sequence ID" value="ANU09237.1"/>
    <property type="molecule type" value="Genomic_DNA"/>
</dbReference>
<comment type="similarity">
    <text evidence="1 5 6">Belongs to the universal ribosomal protein uL30 family.</text>
</comment>
<comment type="subunit">
    <text evidence="2 5">Part of the 50S ribosomal subunit.</text>
</comment>
<dbReference type="Gene3D" id="3.30.1390.20">
    <property type="entry name" value="Ribosomal protein L30, ferredoxin-like fold domain"/>
    <property type="match status" value="1"/>
</dbReference>
<dbReference type="PANTHER" id="PTHR15892:SF2">
    <property type="entry name" value="LARGE RIBOSOMAL SUBUNIT PROTEIN UL30M"/>
    <property type="match status" value="1"/>
</dbReference>
<reference evidence="9 10" key="1">
    <citation type="journal article" date="2012" name="J. Bacteriol.">
        <title>Genome Sequence of the Antarctic Psychrophile Bacterium Planococcus antarcticus DSM 14505.</title>
        <authorList>
            <person name="Margolles A."/>
            <person name="Gueimonde M."/>
            <person name="Sanchez B."/>
        </authorList>
    </citation>
    <scope>NUCLEOTIDE SEQUENCE [LARGE SCALE GENOMIC DNA]</scope>
    <source>
        <strain evidence="9 10">DSM 14505</strain>
    </source>
</reference>
<dbReference type="InterPro" id="IPR036919">
    <property type="entry name" value="Ribo_uL30_ferredoxin-like_sf"/>
</dbReference>
<gene>
    <name evidence="5 9" type="primary">rpmD</name>
    <name evidence="9" type="ORF">A1A1_04682</name>
    <name evidence="8" type="ORF">BBH88_02295</name>
</gene>
<dbReference type="Pfam" id="PF00327">
    <property type="entry name" value="Ribosomal_L30"/>
    <property type="match status" value="1"/>
</dbReference>
<dbReference type="Proteomes" id="UP000004725">
    <property type="component" value="Unassembled WGS sequence"/>
</dbReference>
<dbReference type="AlphaFoldDB" id="A0A1C7DCT3"/>
<dbReference type="NCBIfam" id="TIGR01308">
    <property type="entry name" value="rpmD_bact"/>
    <property type="match status" value="1"/>
</dbReference>
<proteinExistence type="inferred from homology"/>
<keyword evidence="11" id="KW-1185">Reference proteome</keyword>
<dbReference type="InterPro" id="IPR018038">
    <property type="entry name" value="Ribosomal_uL30_CS"/>
</dbReference>
<evidence type="ECO:0000313" key="9">
    <source>
        <dbReference type="EMBL" id="EIM07724.1"/>
    </source>
</evidence>
<sequence>MATKLEITLTKSVIGAKPPQRKTVQSLGLRKMHQTVEHQDNAAVRGMLDKVAHLVTIKEV</sequence>
<dbReference type="GO" id="GO:0022625">
    <property type="term" value="C:cytosolic large ribosomal subunit"/>
    <property type="evidence" value="ECO:0007669"/>
    <property type="project" value="TreeGrafter"/>
</dbReference>
<dbReference type="RefSeq" id="WP_006828946.1">
    <property type="nucleotide sequence ID" value="NZ_AJYB01000013.1"/>
</dbReference>
<dbReference type="HAMAP" id="MF_01371_B">
    <property type="entry name" value="Ribosomal_uL30_B"/>
    <property type="match status" value="1"/>
</dbReference>
<dbReference type="EMBL" id="AJYB01000013">
    <property type="protein sequence ID" value="EIM07724.1"/>
    <property type="molecule type" value="Genomic_DNA"/>
</dbReference>
<keyword evidence="3 5" id="KW-0689">Ribosomal protein</keyword>
<evidence type="ECO:0000313" key="8">
    <source>
        <dbReference type="EMBL" id="ANU09237.1"/>
    </source>
</evidence>
<dbReference type="CDD" id="cd01658">
    <property type="entry name" value="Ribosomal_L30"/>
    <property type="match status" value="1"/>
</dbReference>
<dbReference type="InterPro" id="IPR005996">
    <property type="entry name" value="Ribosomal_uL30_bac-type"/>
</dbReference>
<dbReference type="GO" id="GO:0003735">
    <property type="term" value="F:structural constituent of ribosome"/>
    <property type="evidence" value="ECO:0007669"/>
    <property type="project" value="InterPro"/>
</dbReference>
<accession>A0A1C7DCT3</accession>
<dbReference type="KEGG" id="pana:BBH88_02295"/>
<dbReference type="SUPFAM" id="SSF55129">
    <property type="entry name" value="Ribosomal protein L30p/L7e"/>
    <property type="match status" value="1"/>
</dbReference>
<evidence type="ECO:0000256" key="1">
    <source>
        <dbReference type="ARBA" id="ARBA00007594"/>
    </source>
</evidence>
<dbReference type="InterPro" id="IPR016082">
    <property type="entry name" value="Ribosomal_uL30_ferredoxin-like"/>
</dbReference>
<dbReference type="GO" id="GO:0006412">
    <property type="term" value="P:translation"/>
    <property type="evidence" value="ECO:0007669"/>
    <property type="project" value="UniProtKB-UniRule"/>
</dbReference>
<dbReference type="FunFam" id="3.30.1390.20:FF:000001">
    <property type="entry name" value="50S ribosomal protein L30"/>
    <property type="match status" value="1"/>
</dbReference>
<feature type="domain" description="Large ribosomal subunit protein uL30-like ferredoxin-like fold" evidence="7">
    <location>
        <begin position="6"/>
        <end position="55"/>
    </location>
</feature>
<evidence type="ECO:0000259" key="7">
    <source>
        <dbReference type="Pfam" id="PF00327"/>
    </source>
</evidence>
<evidence type="ECO:0000256" key="6">
    <source>
        <dbReference type="RuleBase" id="RU003734"/>
    </source>
</evidence>
<name>A0A1C7DCT3_9BACL</name>
<reference evidence="11" key="2">
    <citation type="submission" date="2016-07" db="EMBL/GenBank/DDBJ databases">
        <authorList>
            <person name="See-Too W.S."/>
        </authorList>
    </citation>
    <scope>NUCLEOTIDE SEQUENCE [LARGE SCALE GENOMIC DNA]</scope>
    <source>
        <strain evidence="11">DSM 14505</strain>
    </source>
</reference>
<protein>
    <recommendedName>
        <fullName evidence="5">Large ribosomal subunit protein uL30</fullName>
    </recommendedName>
</protein>
<dbReference type="PIRSF" id="PIRSF002211">
    <property type="entry name" value="Ribosomal_L30_bac-type"/>
    <property type="match status" value="1"/>
</dbReference>
<keyword evidence="4 5" id="KW-0687">Ribonucleoprotein</keyword>
<evidence type="ECO:0000256" key="3">
    <source>
        <dbReference type="ARBA" id="ARBA00022980"/>
    </source>
</evidence>
<evidence type="ECO:0000256" key="5">
    <source>
        <dbReference type="HAMAP-Rule" id="MF_01371"/>
    </source>
</evidence>
<dbReference type="eggNOG" id="COG1841">
    <property type="taxonomic scope" value="Bacteria"/>
</dbReference>
<dbReference type="Proteomes" id="UP000092661">
    <property type="component" value="Chromosome"/>
</dbReference>
<dbReference type="PROSITE" id="PS00634">
    <property type="entry name" value="RIBOSOMAL_L30"/>
    <property type="match status" value="1"/>
</dbReference>
<evidence type="ECO:0000313" key="10">
    <source>
        <dbReference type="Proteomes" id="UP000004725"/>
    </source>
</evidence>